<dbReference type="GO" id="GO:0046512">
    <property type="term" value="P:sphingosine biosynthetic process"/>
    <property type="evidence" value="ECO:0007669"/>
    <property type="project" value="TreeGrafter"/>
</dbReference>
<comment type="cofactor">
    <cofactor evidence="1">
        <name>Zn(2+)</name>
        <dbReference type="ChEBI" id="CHEBI:29105"/>
    </cofactor>
    <text evidence="1">Binds 1 zinc ion per subunit.</text>
</comment>
<feature type="binding site" evidence="1">
    <location>
        <position position="129"/>
    </location>
    <ligand>
        <name>Zn(2+)</name>
        <dbReference type="ChEBI" id="CHEBI:29105"/>
    </ligand>
</feature>
<name>A0A8K0DZI0_9ROSA</name>
<dbReference type="OrthoDB" id="7461575at2759"/>
<evidence type="ECO:0000256" key="1">
    <source>
        <dbReference type="PIRSR" id="PIRSR606823-2"/>
    </source>
</evidence>
<dbReference type="Proteomes" id="UP000796880">
    <property type="component" value="Unassembled WGS sequence"/>
</dbReference>
<dbReference type="PANTHER" id="PTHR12670:SF1">
    <property type="entry name" value="NEUTRAL CERAMIDASE"/>
    <property type="match status" value="1"/>
</dbReference>
<dbReference type="EMBL" id="VOIH02000008">
    <property type="protein sequence ID" value="KAF3439521.1"/>
    <property type="molecule type" value="Genomic_DNA"/>
</dbReference>
<keyword evidence="1" id="KW-0862">Zinc</keyword>
<dbReference type="PANTHER" id="PTHR12670">
    <property type="entry name" value="CERAMIDASE"/>
    <property type="match status" value="1"/>
</dbReference>
<feature type="binding site" evidence="1">
    <location>
        <position position="89"/>
    </location>
    <ligand>
        <name>Zn(2+)</name>
        <dbReference type="ChEBI" id="CHEBI:29105"/>
    </ligand>
</feature>
<keyword evidence="1" id="KW-0479">Metal-binding</keyword>
<reference evidence="3" key="1">
    <citation type="submission" date="2020-03" db="EMBL/GenBank/DDBJ databases">
        <title>A high-quality chromosome-level genome assembly of a woody plant with both climbing and erect habits, Rhamnella rubrinervis.</title>
        <authorList>
            <person name="Lu Z."/>
            <person name="Yang Y."/>
            <person name="Zhu X."/>
            <person name="Sun Y."/>
        </authorList>
    </citation>
    <scope>NUCLEOTIDE SEQUENCE</scope>
    <source>
        <strain evidence="3">BYM</strain>
        <tissue evidence="3">Leaf</tissue>
    </source>
</reference>
<gene>
    <name evidence="3" type="ORF">FNV43_RR17799</name>
</gene>
<protein>
    <recommendedName>
        <fullName evidence="2">Neutral/alkaline non-lysosomal ceramidase N-terminal domain-containing protein</fullName>
    </recommendedName>
</protein>
<dbReference type="Pfam" id="PF04734">
    <property type="entry name" value="Ceramidase_alk"/>
    <property type="match status" value="2"/>
</dbReference>
<feature type="domain" description="Neutral/alkaline non-lysosomal ceramidase N-terminal" evidence="2">
    <location>
        <begin position="17"/>
        <end position="87"/>
    </location>
</feature>
<dbReference type="InterPro" id="IPR006823">
    <property type="entry name" value="Ceramidase_alk"/>
</dbReference>
<evidence type="ECO:0000313" key="3">
    <source>
        <dbReference type="EMBL" id="KAF3439521.1"/>
    </source>
</evidence>
<dbReference type="GO" id="GO:0046514">
    <property type="term" value="P:ceramide catabolic process"/>
    <property type="evidence" value="ECO:0007669"/>
    <property type="project" value="InterPro"/>
</dbReference>
<dbReference type="GO" id="GO:0042759">
    <property type="term" value="P:long-chain fatty acid biosynthetic process"/>
    <property type="evidence" value="ECO:0007669"/>
    <property type="project" value="TreeGrafter"/>
</dbReference>
<dbReference type="GO" id="GO:0017040">
    <property type="term" value="F:N-acylsphingosine amidohydrolase activity"/>
    <property type="evidence" value="ECO:0007669"/>
    <property type="project" value="InterPro"/>
</dbReference>
<organism evidence="3 4">
    <name type="scientific">Rhamnella rubrinervis</name>
    <dbReference type="NCBI Taxonomy" id="2594499"/>
    <lineage>
        <taxon>Eukaryota</taxon>
        <taxon>Viridiplantae</taxon>
        <taxon>Streptophyta</taxon>
        <taxon>Embryophyta</taxon>
        <taxon>Tracheophyta</taxon>
        <taxon>Spermatophyta</taxon>
        <taxon>Magnoliopsida</taxon>
        <taxon>eudicotyledons</taxon>
        <taxon>Gunneridae</taxon>
        <taxon>Pentapetalae</taxon>
        <taxon>rosids</taxon>
        <taxon>fabids</taxon>
        <taxon>Rosales</taxon>
        <taxon>Rhamnaceae</taxon>
        <taxon>rhamnoid group</taxon>
        <taxon>Rhamneae</taxon>
        <taxon>Rhamnella</taxon>
    </lineage>
</organism>
<evidence type="ECO:0000313" key="4">
    <source>
        <dbReference type="Proteomes" id="UP000796880"/>
    </source>
</evidence>
<comment type="caution">
    <text evidence="3">The sequence shown here is derived from an EMBL/GenBank/DDBJ whole genome shotgun (WGS) entry which is preliminary data.</text>
</comment>
<dbReference type="GO" id="GO:0016020">
    <property type="term" value="C:membrane"/>
    <property type="evidence" value="ECO:0007669"/>
    <property type="project" value="GOC"/>
</dbReference>
<sequence>MAWQLVTIKVLGRLKASKEGVKTYPAAMGFAFAAGTTDGPGAFDFKQGVDKLVRNLLKQPNQEQIDCQHPKPIMLDTGEMKELYNWAVEFTIMAGRRLRDPVETMLSTGNKGNGIHIVIAGLTNKYSQYINTFEEYEVQ</sequence>
<accession>A0A8K0DZI0</accession>
<keyword evidence="4" id="KW-1185">Reference proteome</keyword>
<feature type="domain" description="Neutral/alkaline non-lysosomal ceramidase N-terminal" evidence="2">
    <location>
        <begin position="88"/>
        <end position="139"/>
    </location>
</feature>
<proteinExistence type="predicted"/>
<dbReference type="AlphaFoldDB" id="A0A8K0DZI0"/>
<dbReference type="InterPro" id="IPR031329">
    <property type="entry name" value="NEUT/ALK_ceramidase_N"/>
</dbReference>
<dbReference type="GO" id="GO:0005576">
    <property type="term" value="C:extracellular region"/>
    <property type="evidence" value="ECO:0007669"/>
    <property type="project" value="TreeGrafter"/>
</dbReference>
<evidence type="ECO:0000259" key="2">
    <source>
        <dbReference type="Pfam" id="PF04734"/>
    </source>
</evidence>
<dbReference type="GO" id="GO:0046872">
    <property type="term" value="F:metal ion binding"/>
    <property type="evidence" value="ECO:0007669"/>
    <property type="project" value="UniProtKB-KW"/>
</dbReference>